<feature type="transmembrane region" description="Helical" evidence="1">
    <location>
        <begin position="7"/>
        <end position="24"/>
    </location>
</feature>
<dbReference type="InterPro" id="IPR005185">
    <property type="entry name" value="YccF"/>
</dbReference>
<feature type="transmembrane region" description="Helical" evidence="1">
    <location>
        <begin position="30"/>
        <end position="53"/>
    </location>
</feature>
<keyword evidence="1" id="KW-0997">Cell inner membrane</keyword>
<feature type="transmembrane region" description="Helical" evidence="1">
    <location>
        <begin position="90"/>
        <end position="106"/>
    </location>
</feature>
<feature type="domain" description="Inner membrane component" evidence="2">
    <location>
        <begin position="4"/>
        <end position="54"/>
    </location>
</feature>
<evidence type="ECO:0000313" key="4">
    <source>
        <dbReference type="EMBL" id="SMH64721.1"/>
    </source>
</evidence>
<keyword evidence="1" id="KW-1133">Transmembrane helix</keyword>
<keyword evidence="1" id="KW-0472">Membrane</keyword>
<dbReference type="EMBL" id="LT841305">
    <property type="protein sequence ID" value="SMH64721.1"/>
    <property type="molecule type" value="Genomic_DNA"/>
</dbReference>
<dbReference type="PANTHER" id="PTHR42903">
    <property type="entry name" value="INNER MEMBRANE PROTEIN YCCF"/>
    <property type="match status" value="1"/>
</dbReference>
<sequence length="133" mass="14281">MRLLGNIIWFVLGGFVMGLGWWFASVLSAITIIGIPWAIAGFRIGTFSFWPFGREVVDRPSGASGKTLSLLGNIIWIVFCGWWLALGHLLSALLCAITIIGIPFALQHIKLAGLALAPFGKEIVLIGSRSASA</sequence>
<reference evidence="3" key="1">
    <citation type="submission" date="2014-03" db="EMBL/GenBank/DDBJ databases">
        <authorList>
            <person name="Genoscope - CEA"/>
        </authorList>
    </citation>
    <scope>NUCLEOTIDE SEQUENCE [LARGE SCALE GENOMIC DNA]</scope>
    <source>
        <strain evidence="3">CF27</strain>
    </source>
</reference>
<reference evidence="3" key="2">
    <citation type="submission" date="2014-07" db="EMBL/GenBank/DDBJ databases">
        <title>Initial genome analysis of the psychrotolerant acidophile Acidithiobacillus ferrivorans CF27: insights into iron and sulfur oxidation pathways and into biofilm formation.</title>
        <authorList>
            <person name="Talla E."/>
            <person name="Hedrich S."/>
            <person name="Mangenot S."/>
            <person name="Ji B."/>
            <person name="Johnson D.B."/>
            <person name="Barbe V."/>
            <person name="Bonnefoy V."/>
        </authorList>
    </citation>
    <scope>NUCLEOTIDE SEQUENCE [LARGE SCALE GENOMIC DNA]</scope>
    <source>
        <strain evidence="3">CF27</strain>
    </source>
</reference>
<dbReference type="EMBL" id="CCCS020000033">
    <property type="protein sequence ID" value="CDQ10042.1"/>
    <property type="molecule type" value="Genomic_DNA"/>
</dbReference>
<accession>A0A060UN48</accession>
<dbReference type="InterPro" id="IPR031308">
    <property type="entry name" value="UCP028777"/>
</dbReference>
<organism evidence="3">
    <name type="scientific">Acidithiobacillus ferrivorans</name>
    <dbReference type="NCBI Taxonomy" id="160808"/>
    <lineage>
        <taxon>Bacteria</taxon>
        <taxon>Pseudomonadati</taxon>
        <taxon>Pseudomonadota</taxon>
        <taxon>Acidithiobacillia</taxon>
        <taxon>Acidithiobacillales</taxon>
        <taxon>Acidithiobacillaceae</taxon>
        <taxon>Acidithiobacillus</taxon>
    </lineage>
</organism>
<feature type="domain" description="Inner membrane component" evidence="2">
    <location>
        <begin position="71"/>
        <end position="121"/>
    </location>
</feature>
<dbReference type="PIRSF" id="PIRSF028777">
    <property type="entry name" value="UCP028777"/>
    <property type="match status" value="1"/>
</dbReference>
<name>A0A060UN48_9PROT</name>
<evidence type="ECO:0000313" key="5">
    <source>
        <dbReference type="Proteomes" id="UP000193925"/>
    </source>
</evidence>
<dbReference type="NCBIfam" id="NF008740">
    <property type="entry name" value="PRK11770.1-2"/>
    <property type="match status" value="1"/>
</dbReference>
<dbReference type="AlphaFoldDB" id="A0A060UN48"/>
<keyword evidence="5" id="KW-1185">Reference proteome</keyword>
<dbReference type="NCBIfam" id="NF008741">
    <property type="entry name" value="PRK11770.1-3"/>
    <property type="match status" value="1"/>
</dbReference>
<evidence type="ECO:0000256" key="1">
    <source>
        <dbReference type="PIRNR" id="PIRNR028777"/>
    </source>
</evidence>
<dbReference type="PANTHER" id="PTHR42903:SF1">
    <property type="entry name" value="INNER MEMBRANE PROTEIN YCCF"/>
    <property type="match status" value="1"/>
</dbReference>
<evidence type="ECO:0000259" key="2">
    <source>
        <dbReference type="Pfam" id="PF03733"/>
    </source>
</evidence>
<dbReference type="Pfam" id="PF03733">
    <property type="entry name" value="YccF"/>
    <property type="match status" value="2"/>
</dbReference>
<feature type="transmembrane region" description="Helical" evidence="1">
    <location>
        <begin position="65"/>
        <end position="84"/>
    </location>
</feature>
<protein>
    <recommendedName>
        <fullName evidence="1">Inner membrane protein YccF</fullName>
    </recommendedName>
</protein>
<dbReference type="GO" id="GO:0005886">
    <property type="term" value="C:plasma membrane"/>
    <property type="evidence" value="ECO:0007669"/>
    <property type="project" value="UniProtKB-SubCell"/>
</dbReference>
<reference evidence="4 5" key="3">
    <citation type="submission" date="2017-03" db="EMBL/GenBank/DDBJ databases">
        <authorList>
            <person name="Regsiter A."/>
            <person name="William W."/>
        </authorList>
    </citation>
    <scope>NUCLEOTIDE SEQUENCE [LARGE SCALE GENOMIC DNA]</scope>
    <source>
        <strain evidence="4">PRJEB5721</strain>
    </source>
</reference>
<dbReference type="NCBIfam" id="NF008742">
    <property type="entry name" value="PRK11770.1-4"/>
    <property type="match status" value="1"/>
</dbReference>
<gene>
    <name evidence="4" type="ORF">AFERRI_10755</name>
    <name evidence="3" type="ORF">AFERRI_390006</name>
</gene>
<dbReference type="RefSeq" id="WP_035192305.1">
    <property type="nucleotide sequence ID" value="NZ_CCCS020000033.1"/>
</dbReference>
<dbReference type="Proteomes" id="UP000193925">
    <property type="component" value="Chromosome AFERRI"/>
</dbReference>
<keyword evidence="1" id="KW-0812">Transmembrane</keyword>
<comment type="subcellular location">
    <subcellularLocation>
        <location evidence="1">Cell inner membrane</location>
        <topology evidence="1">Multi-pass membrane protein</topology>
    </subcellularLocation>
</comment>
<dbReference type="InterPro" id="IPR052937">
    <property type="entry name" value="Inner_membrane_protein"/>
</dbReference>
<proteinExistence type="predicted"/>
<evidence type="ECO:0000313" key="3">
    <source>
        <dbReference type="EMBL" id="CDQ10042.1"/>
    </source>
</evidence>
<keyword evidence="1" id="KW-1003">Cell membrane</keyword>